<feature type="compositionally biased region" description="Basic and acidic residues" evidence="4">
    <location>
        <begin position="165"/>
        <end position="176"/>
    </location>
</feature>
<evidence type="ECO:0000313" key="7">
    <source>
        <dbReference type="EMBL" id="AVK74878.1"/>
    </source>
</evidence>
<evidence type="ECO:0000259" key="6">
    <source>
        <dbReference type="PROSITE" id="PS51194"/>
    </source>
</evidence>
<feature type="compositionally biased region" description="Low complexity" evidence="4">
    <location>
        <begin position="244"/>
        <end position="253"/>
    </location>
</feature>
<dbReference type="GO" id="GO:0005524">
    <property type="term" value="F:ATP binding"/>
    <property type="evidence" value="ECO:0007669"/>
    <property type="project" value="UniProtKB-KW"/>
</dbReference>
<evidence type="ECO:0000256" key="1">
    <source>
        <dbReference type="ARBA" id="ARBA00022741"/>
    </source>
</evidence>
<keyword evidence="1" id="KW-0547">Nucleotide-binding</keyword>
<feature type="region of interest" description="Disordered" evidence="4">
    <location>
        <begin position="957"/>
        <end position="1025"/>
    </location>
</feature>
<dbReference type="CDD" id="cd18793">
    <property type="entry name" value="SF2_C_SNF"/>
    <property type="match status" value="1"/>
</dbReference>
<reference evidence="7" key="1">
    <citation type="journal article" date="2018" name="Nat. Commun.">
        <title>Diversity and evolution of the emerging Pandoraviridae family.</title>
        <authorList>
            <person name="Legendre M."/>
            <person name="Fabre E."/>
            <person name="Poirot O."/>
            <person name="Jeudy S."/>
            <person name="Lartigue A."/>
            <person name="Alempic J.M."/>
            <person name="Beucher L."/>
            <person name="Philippe N."/>
            <person name="Bertaux L."/>
            <person name="Christo-Foroux E."/>
            <person name="Labadie K."/>
            <person name="Coute Y."/>
            <person name="Abergel C."/>
            <person name="Claverie J.M."/>
        </authorList>
    </citation>
    <scope>NUCLEOTIDE SEQUENCE [LARGE SCALE GENOMIC DNA]</scope>
    <source>
        <strain evidence="7">Quercus</strain>
    </source>
</reference>
<keyword evidence="3" id="KW-0067">ATP-binding</keyword>
<dbReference type="PROSITE" id="PS51194">
    <property type="entry name" value="HELICASE_CTER"/>
    <property type="match status" value="1"/>
</dbReference>
<dbReference type="InterPro" id="IPR000330">
    <property type="entry name" value="SNF2_N"/>
</dbReference>
<name>A0A2U7U8U7_9VIRU</name>
<dbReference type="InterPro" id="IPR049730">
    <property type="entry name" value="SNF2/RAD54-like_C"/>
</dbReference>
<dbReference type="GO" id="GO:0008094">
    <property type="term" value="F:ATP-dependent activity, acting on DNA"/>
    <property type="evidence" value="ECO:0007669"/>
    <property type="project" value="TreeGrafter"/>
</dbReference>
<feature type="compositionally biased region" description="Polar residues" evidence="4">
    <location>
        <begin position="199"/>
        <end position="211"/>
    </location>
</feature>
<dbReference type="EMBL" id="MG011689">
    <property type="protein sequence ID" value="AVK74878.1"/>
    <property type="molecule type" value="Genomic_DNA"/>
</dbReference>
<dbReference type="Pfam" id="PF00176">
    <property type="entry name" value="SNF2-rel_dom"/>
    <property type="match status" value="1"/>
</dbReference>
<dbReference type="RefSeq" id="YP_009483147.1">
    <property type="nucleotide sequence ID" value="NC_037667.1"/>
</dbReference>
<keyword evidence="2" id="KW-0378">Hydrolase</keyword>
<dbReference type="GeneID" id="36844019"/>
<dbReference type="Pfam" id="PF00271">
    <property type="entry name" value="Helicase_C"/>
    <property type="match status" value="1"/>
</dbReference>
<dbReference type="InterPro" id="IPR050628">
    <property type="entry name" value="SNF2_RAD54_helicase_TF"/>
</dbReference>
<dbReference type="Gene3D" id="3.40.50.300">
    <property type="entry name" value="P-loop containing nucleotide triphosphate hydrolases"/>
    <property type="match status" value="1"/>
</dbReference>
<feature type="compositionally biased region" description="Acidic residues" evidence="4">
    <location>
        <begin position="257"/>
        <end position="294"/>
    </location>
</feature>
<feature type="region of interest" description="Disordered" evidence="4">
    <location>
        <begin position="1"/>
        <end position="137"/>
    </location>
</feature>
<feature type="compositionally biased region" description="Basic residues" evidence="4">
    <location>
        <begin position="24"/>
        <end position="33"/>
    </location>
</feature>
<proteinExistence type="predicted"/>
<evidence type="ECO:0000256" key="4">
    <source>
        <dbReference type="SAM" id="MobiDB-lite"/>
    </source>
</evidence>
<feature type="compositionally biased region" description="Basic and acidic residues" evidence="4">
    <location>
        <begin position="707"/>
        <end position="718"/>
    </location>
</feature>
<dbReference type="GO" id="GO:0006281">
    <property type="term" value="P:DNA repair"/>
    <property type="evidence" value="ECO:0007669"/>
    <property type="project" value="TreeGrafter"/>
</dbReference>
<dbReference type="InterPro" id="IPR014001">
    <property type="entry name" value="Helicase_ATP-bd"/>
</dbReference>
<feature type="domain" description="Helicase ATP-binding" evidence="5">
    <location>
        <begin position="467"/>
        <end position="676"/>
    </location>
</feature>
<dbReference type="SUPFAM" id="SSF52540">
    <property type="entry name" value="P-loop containing nucleoside triphosphate hydrolases"/>
    <property type="match status" value="2"/>
</dbReference>
<dbReference type="GO" id="GO:0004386">
    <property type="term" value="F:helicase activity"/>
    <property type="evidence" value="ECO:0007669"/>
    <property type="project" value="UniProtKB-KW"/>
</dbReference>
<dbReference type="SMART" id="SM00487">
    <property type="entry name" value="DEXDc"/>
    <property type="match status" value="1"/>
</dbReference>
<feature type="compositionally biased region" description="Low complexity" evidence="4">
    <location>
        <begin position="957"/>
        <end position="970"/>
    </location>
</feature>
<evidence type="ECO:0000259" key="5">
    <source>
        <dbReference type="PROSITE" id="PS51192"/>
    </source>
</evidence>
<feature type="compositionally biased region" description="Basic and acidic residues" evidence="4">
    <location>
        <begin position="7"/>
        <end position="23"/>
    </location>
</feature>
<feature type="compositionally biased region" description="Pro residues" evidence="4">
    <location>
        <begin position="999"/>
        <end position="1011"/>
    </location>
</feature>
<sequence length="1240" mass="133292">MDDDTNNNDHIRVRLPRPTERKRATVSKRKAPVMRRPMQINLVDDDDGGARQIPKIRPPPPLKRSDAMAVLWTPAADDTPHDDSTGRQESGDNGETKNPVDRPSACDNNGSNVHPKTQAMGEGNRGRANNAKQEVDYGPGSQQAVAFCGHGSTIVPRATVGADIHDDFDASDDKAEAAQQGMSNNDDGEEGDNAKVESSIASTRVASSNANRILGSLVPENPTIESSTMRADKTVHGIVCAARPAPSASVADSARSDDDDGDDSADDSSGGDDDTGNDDDPSHDDNGNSDDSDSQESRGEDSDGASTRQDDDDKQSSGDSSSDDYDDGDNDDDGDRDDGDDDAIDSFVAAMRLRTRKTSARVDVATDDGIWRRARVPPSQCVPLDEALVDKAQRGVLTVEDLDAVDPTAAFRLATLDVARPIVERWWGHAVRGLPMVAGADPDAPYALLPHQVHAMRWMRAREALPFGRVYGVSGGILSLRMGMGKTLTALAHILSAPRGEMPTLVLCSARVLQEWHASGVAKFFGATDADGAPLVRALYFHRDYMTATAMRAIDRRALAAYDIVLTTYDMCLAECRRGHYDEDCLERGPKGRVTAVHARARSRADRPDLVGGAVLYGTLWERIVCDESQRFANPTTSIYRAVMALYGRYKWCLTGTPIRNSHTDIWAQMRFLGYTGIASRAVWKRDGPTFYTRHRLSEAVLVMGYDDHNDRGNDDHTTPSSTSSSTSTSPTSQSTPVTQQARQTGAPERQQHPDSAPRPSTAPVVSRTAASSSSRSASVATPRLPPIHHREVIVTLSVPERQTYDAVLALARSALDDMRAQTSNFACVLSMFTRLRQVAVAAHLMTLGDGTSTRDEIMRVLRRADESLAATGNVAPREDPGAHATSMTPAATLAMDVAVPPPRTSVPTPSTAVGPVAGRPSHVSLAPQVDPAGGAGHTVTTTKTIVGPYQRTTTTTTTTAVASTPTTPTNRTAVASRTDAVSDPNVLRVSMPRHPPRRLPPSMAPPPPQTQPTTTTIEIVDDPQGDAERVADDARESGMGLAMWCLDRRSRAGVRSAKMRAITRILGQVPADEKVLVFSSFAACLDLVADAVAARLPTMGVVQIDGDTPKRERDERLRAFRAAGGPRVLLMTYKIGAEGLNLAEANHCVCVEPWWTNAVHEQAYSRCWRVGQTRPVTVYNIIAAGTMEQRVVQVCRDKSATAAAYMASSASSRHAAAAASRRTGGEATLDLATLSRIIG</sequence>
<feature type="compositionally biased region" description="Polar residues" evidence="4">
    <location>
        <begin position="106"/>
        <end position="115"/>
    </location>
</feature>
<feature type="compositionally biased region" description="Low complexity" evidence="4">
    <location>
        <begin position="762"/>
        <end position="783"/>
    </location>
</feature>
<dbReference type="InterPro" id="IPR027417">
    <property type="entry name" value="P-loop_NTPase"/>
</dbReference>
<dbReference type="PANTHER" id="PTHR45626:SF22">
    <property type="entry name" value="DNA REPAIR PROTEIN RAD5"/>
    <property type="match status" value="1"/>
</dbReference>
<dbReference type="Proteomes" id="UP000248852">
    <property type="component" value="Segment"/>
</dbReference>
<evidence type="ECO:0000256" key="3">
    <source>
        <dbReference type="ARBA" id="ARBA00022840"/>
    </source>
</evidence>
<protein>
    <submittedName>
        <fullName evidence="7">SNF2 N-incomplete domain and Helicase C-domain containing protein</fullName>
    </submittedName>
</protein>
<dbReference type="SMART" id="SM00490">
    <property type="entry name" value="HELICc"/>
    <property type="match status" value="1"/>
</dbReference>
<feature type="region of interest" description="Disordered" evidence="4">
    <location>
        <begin position="165"/>
        <end position="342"/>
    </location>
</feature>
<dbReference type="GO" id="GO:0016787">
    <property type="term" value="F:hydrolase activity"/>
    <property type="evidence" value="ECO:0007669"/>
    <property type="project" value="UniProtKB-KW"/>
</dbReference>
<dbReference type="KEGG" id="vg:36844019"/>
<dbReference type="PANTHER" id="PTHR45626">
    <property type="entry name" value="TRANSCRIPTION TERMINATION FACTOR 2-RELATED"/>
    <property type="match status" value="1"/>
</dbReference>
<keyword evidence="7" id="KW-0347">Helicase</keyword>
<feature type="compositionally biased region" description="Basic and acidic residues" evidence="4">
    <location>
        <begin position="78"/>
        <end position="100"/>
    </location>
</feature>
<feature type="compositionally biased region" description="Acidic residues" evidence="4">
    <location>
        <begin position="321"/>
        <end position="342"/>
    </location>
</feature>
<feature type="compositionally biased region" description="Low complexity" evidence="4">
    <location>
        <begin position="719"/>
        <end position="741"/>
    </location>
</feature>
<dbReference type="InterPro" id="IPR038718">
    <property type="entry name" value="SNF2-like_sf"/>
</dbReference>
<evidence type="ECO:0000256" key="2">
    <source>
        <dbReference type="ARBA" id="ARBA00022801"/>
    </source>
</evidence>
<organism evidence="7">
    <name type="scientific">Pandoravirus quercus</name>
    <dbReference type="NCBI Taxonomy" id="2107709"/>
    <lineage>
        <taxon>Viruses</taxon>
        <taxon>Pandoravirus</taxon>
    </lineage>
</organism>
<dbReference type="InterPro" id="IPR001650">
    <property type="entry name" value="Helicase_C-like"/>
</dbReference>
<dbReference type="PROSITE" id="PS51192">
    <property type="entry name" value="HELICASE_ATP_BIND_1"/>
    <property type="match status" value="1"/>
</dbReference>
<accession>A0A2U7U8U7</accession>
<dbReference type="Gene3D" id="3.40.50.10810">
    <property type="entry name" value="Tandem AAA-ATPase domain"/>
    <property type="match status" value="1"/>
</dbReference>
<gene>
    <name evidence="7" type="ORF">pqer_cds_456</name>
</gene>
<feature type="region of interest" description="Disordered" evidence="4">
    <location>
        <begin position="707"/>
        <end position="784"/>
    </location>
</feature>
<feature type="domain" description="Helicase C-terminal" evidence="6">
    <location>
        <begin position="1062"/>
        <end position="1211"/>
    </location>
</feature>